<organism evidence="2">
    <name type="scientific">Arundo donax</name>
    <name type="common">Giant reed</name>
    <name type="synonym">Donax arundinaceus</name>
    <dbReference type="NCBI Taxonomy" id="35708"/>
    <lineage>
        <taxon>Eukaryota</taxon>
        <taxon>Viridiplantae</taxon>
        <taxon>Streptophyta</taxon>
        <taxon>Embryophyta</taxon>
        <taxon>Tracheophyta</taxon>
        <taxon>Spermatophyta</taxon>
        <taxon>Magnoliopsida</taxon>
        <taxon>Liliopsida</taxon>
        <taxon>Poales</taxon>
        <taxon>Poaceae</taxon>
        <taxon>PACMAD clade</taxon>
        <taxon>Arundinoideae</taxon>
        <taxon>Arundineae</taxon>
        <taxon>Arundo</taxon>
    </lineage>
</organism>
<protein>
    <submittedName>
        <fullName evidence="2">Uncharacterized protein</fullName>
    </submittedName>
</protein>
<reference evidence="2" key="2">
    <citation type="journal article" date="2015" name="Data Brief">
        <title>Shoot transcriptome of the giant reed, Arundo donax.</title>
        <authorList>
            <person name="Barrero R.A."/>
            <person name="Guerrero F.D."/>
            <person name="Moolhuijzen P."/>
            <person name="Goolsby J.A."/>
            <person name="Tidwell J."/>
            <person name="Bellgard S.E."/>
            <person name="Bellgard M.I."/>
        </authorList>
    </citation>
    <scope>NUCLEOTIDE SEQUENCE</scope>
    <source>
        <tissue evidence="2">Shoot tissue taken approximately 20 cm above the soil surface</tissue>
    </source>
</reference>
<feature type="compositionally biased region" description="Low complexity" evidence="1">
    <location>
        <begin position="20"/>
        <end position="35"/>
    </location>
</feature>
<feature type="compositionally biased region" description="Polar residues" evidence="1">
    <location>
        <begin position="1"/>
        <end position="11"/>
    </location>
</feature>
<evidence type="ECO:0000313" key="2">
    <source>
        <dbReference type="EMBL" id="JAD94803.1"/>
    </source>
</evidence>
<feature type="region of interest" description="Disordered" evidence="1">
    <location>
        <begin position="1"/>
        <end position="86"/>
    </location>
</feature>
<evidence type="ECO:0000256" key="1">
    <source>
        <dbReference type="SAM" id="MobiDB-lite"/>
    </source>
</evidence>
<feature type="compositionally biased region" description="Polar residues" evidence="1">
    <location>
        <begin position="56"/>
        <end position="81"/>
    </location>
</feature>
<sequence>MADQGASSSRSPALAPTACTPVASRPRASAAARPPRTAKHRPGRRRRPWTPGSSSLFYSQHSSRTTGSSPLFDSRTRQPNRCSELRPRASLCSGLPVEASLALQ</sequence>
<feature type="compositionally biased region" description="Basic residues" evidence="1">
    <location>
        <begin position="36"/>
        <end position="48"/>
    </location>
</feature>
<accession>A0A0A9E6Y9</accession>
<name>A0A0A9E6Y9_ARUDO</name>
<dbReference type="AlphaFoldDB" id="A0A0A9E6Y9"/>
<dbReference type="EMBL" id="GBRH01203092">
    <property type="protein sequence ID" value="JAD94803.1"/>
    <property type="molecule type" value="Transcribed_RNA"/>
</dbReference>
<reference evidence="2" key="1">
    <citation type="submission" date="2014-09" db="EMBL/GenBank/DDBJ databases">
        <authorList>
            <person name="Magalhaes I.L.F."/>
            <person name="Oliveira U."/>
            <person name="Santos F.R."/>
            <person name="Vidigal T.H.D.A."/>
            <person name="Brescovit A.D."/>
            <person name="Santos A.J."/>
        </authorList>
    </citation>
    <scope>NUCLEOTIDE SEQUENCE</scope>
    <source>
        <tissue evidence="2">Shoot tissue taken approximately 20 cm above the soil surface</tissue>
    </source>
</reference>
<proteinExistence type="predicted"/>